<dbReference type="GO" id="GO:0006435">
    <property type="term" value="P:threonyl-tRNA aminoacylation"/>
    <property type="evidence" value="ECO:0007669"/>
    <property type="project" value="UniProtKB-UniRule"/>
</dbReference>
<evidence type="ECO:0000256" key="2">
    <source>
        <dbReference type="ARBA" id="ARBA00022490"/>
    </source>
</evidence>
<sequence length="666" mass="76148">MAEQITLTMPDNSTRQVEKETTVLEVAKGISTSLAKKSVGARFNNQLVGLDEPLIDDGTIEIVTKDSADGLAILRNTTAFVLADALKRLYPELHFGASADNEDGFYYDTDKADGQVAVTDFDKLTATMNKLIKANIAITKKPVAKADLAAQYKDDPYKSQLLKDAEGDAVEVYSLADGSFSDFGEGAMLPKTGGIKYFQLLSVAGAYWEGKSSNPMLQRIYGTAFYKKADLEDELKRRQEAKERDHRTIGRDLDLFFVDPKVGNGLPYWMPNGATIRRTIERYIIDKEVANGYQHVYTPVLANLDLYKQSGHWAHYREDMFPPMDMGDGEQLELRPMNCPSHIQIYNHHIRSYRDLPFRVAELGMMHRYEKSGALSGLQRVREMTLNDGHTFVALDQIQDEFKKILKLMMEVYEDFNITDYRFRLSYRDPANTKKYFPDDEMWNKSQSMLKAAMDDLHLDYYEAEGEAAFYGPKLDVQTKTALGNEETLSTIQFDFMMPEKFDLTYVGEDGKEHRPVMIHRGIVSTMERFTAYLIEIYKGAFPTWLAPVQAVLIPVKNDLHLEYVNYIKDEMQKRGLRVRVDDRNEKMGYKIREAQTKKVPYTLVVGDKEVNEVAVSVRKYGEEHTEEESTNMFIDAIVAETKNYSRDGKLKKSQESLDKKLDIQE</sequence>
<dbReference type="GO" id="GO:0016740">
    <property type="term" value="F:transferase activity"/>
    <property type="evidence" value="ECO:0007669"/>
    <property type="project" value="UniProtKB-ARBA"/>
</dbReference>
<dbReference type="SUPFAM" id="SSF52954">
    <property type="entry name" value="Class II aaRS ABD-related"/>
    <property type="match status" value="1"/>
</dbReference>
<dbReference type="GO" id="GO:0005524">
    <property type="term" value="F:ATP binding"/>
    <property type="evidence" value="ECO:0007669"/>
    <property type="project" value="UniProtKB-UniRule"/>
</dbReference>
<feature type="binding site" evidence="13">
    <location>
        <position position="339"/>
    </location>
    <ligand>
        <name>Zn(2+)</name>
        <dbReference type="ChEBI" id="CHEBI:29105"/>
        <note>catalytic</note>
    </ligand>
</feature>
<dbReference type="Proteomes" id="UP000051645">
    <property type="component" value="Unassembled WGS sequence"/>
</dbReference>
<dbReference type="InterPro" id="IPR012947">
    <property type="entry name" value="tRNA_SAD"/>
</dbReference>
<proteinExistence type="inferred from homology"/>
<dbReference type="PATRIC" id="fig|81857.3.peg.633"/>
<dbReference type="RefSeq" id="WP_057768160.1">
    <property type="nucleotide sequence ID" value="NZ_JQAT01000001.1"/>
</dbReference>
<dbReference type="GO" id="GO:0140096">
    <property type="term" value="F:catalytic activity, acting on a protein"/>
    <property type="evidence" value="ECO:0007669"/>
    <property type="project" value="UniProtKB-ARBA"/>
</dbReference>
<feature type="binding site" evidence="13">
    <location>
        <position position="390"/>
    </location>
    <ligand>
        <name>Zn(2+)</name>
        <dbReference type="ChEBI" id="CHEBI:29105"/>
        <note>catalytic</note>
    </ligand>
</feature>
<reference evidence="19 20" key="1">
    <citation type="journal article" date="2015" name="Genome Announc.">
        <title>Expanding the biotechnology potential of lactobacilli through comparative genomics of 213 strains and associated genera.</title>
        <authorList>
            <person name="Sun Z."/>
            <person name="Harris H.M."/>
            <person name="McCann A."/>
            <person name="Guo C."/>
            <person name="Argimon S."/>
            <person name="Zhang W."/>
            <person name="Yang X."/>
            <person name="Jeffery I.B."/>
            <person name="Cooney J.C."/>
            <person name="Kagawa T.F."/>
            <person name="Liu W."/>
            <person name="Song Y."/>
            <person name="Salvetti E."/>
            <person name="Wrobel A."/>
            <person name="Rasinkangas P."/>
            <person name="Parkhill J."/>
            <person name="Rea M.C."/>
            <person name="O'Sullivan O."/>
            <person name="Ritari J."/>
            <person name="Douillard F.P."/>
            <person name="Paul Ross R."/>
            <person name="Yang R."/>
            <person name="Briner A.E."/>
            <person name="Felis G.E."/>
            <person name="de Vos W.M."/>
            <person name="Barrangou R."/>
            <person name="Klaenhammer T.R."/>
            <person name="Caufield P.W."/>
            <person name="Cui Y."/>
            <person name="Zhang H."/>
            <person name="O'Toole P.W."/>
        </authorList>
    </citation>
    <scope>NUCLEOTIDE SEQUENCE [LARGE SCALE GENOMIC DNA]</scope>
    <source>
        <strain evidence="17 20">ATCC BAA-66</strain>
        <strain evidence="18 19">DSM 13344</strain>
    </source>
</reference>
<dbReference type="PROSITE" id="PS50862">
    <property type="entry name" value="AA_TRNA_LIGASE_II"/>
    <property type="match status" value="1"/>
</dbReference>
<dbReference type="InterPro" id="IPR004154">
    <property type="entry name" value="Anticodon-bd"/>
</dbReference>
<accession>A0A0R2FWS8</accession>
<evidence type="ECO:0000256" key="3">
    <source>
        <dbReference type="ARBA" id="ARBA00022555"/>
    </source>
</evidence>
<dbReference type="SUPFAM" id="SSF55186">
    <property type="entry name" value="ThrRS/AlaRS common domain"/>
    <property type="match status" value="1"/>
</dbReference>
<dbReference type="FunFam" id="3.30.930.10:FF:000002">
    <property type="entry name" value="Threonine--tRNA ligase"/>
    <property type="match status" value="1"/>
</dbReference>
<evidence type="ECO:0000256" key="1">
    <source>
        <dbReference type="ARBA" id="ARBA00008226"/>
    </source>
</evidence>
<dbReference type="Pfam" id="PF00587">
    <property type="entry name" value="tRNA-synt_2b"/>
    <property type="match status" value="1"/>
</dbReference>
<dbReference type="InterPro" id="IPR004095">
    <property type="entry name" value="TGS"/>
</dbReference>
<dbReference type="EC" id="6.1.1.3" evidence="13"/>
<evidence type="ECO:0000313" key="19">
    <source>
        <dbReference type="Proteomes" id="UP000051645"/>
    </source>
</evidence>
<dbReference type="GO" id="GO:0000049">
    <property type="term" value="F:tRNA binding"/>
    <property type="evidence" value="ECO:0007669"/>
    <property type="project" value="UniProtKB-KW"/>
</dbReference>
<dbReference type="Gene3D" id="3.30.980.10">
    <property type="entry name" value="Threonyl-trna Synthetase, Chain A, domain 2"/>
    <property type="match status" value="1"/>
</dbReference>
<keyword evidence="6 13" id="KW-0547">Nucleotide-binding</keyword>
<dbReference type="STRING" id="81857.IV38_GL000626"/>
<dbReference type="FunFam" id="3.40.50.800:FF:000001">
    <property type="entry name" value="Threonine--tRNA ligase"/>
    <property type="match status" value="1"/>
</dbReference>
<feature type="region of interest" description="Disordered" evidence="14">
    <location>
        <begin position="646"/>
        <end position="666"/>
    </location>
</feature>
<dbReference type="EMBL" id="JQAT01000001">
    <property type="protein sequence ID" value="KRN29738.1"/>
    <property type="molecule type" value="Genomic_DNA"/>
</dbReference>
<evidence type="ECO:0000256" key="12">
    <source>
        <dbReference type="ARBA" id="ARBA00049515"/>
    </source>
</evidence>
<dbReference type="InterPro" id="IPR033728">
    <property type="entry name" value="ThrRS_core"/>
</dbReference>
<evidence type="ECO:0000256" key="11">
    <source>
        <dbReference type="ARBA" id="ARBA00023146"/>
    </source>
</evidence>
<dbReference type="InterPro" id="IPR047246">
    <property type="entry name" value="ThrRS_anticodon"/>
</dbReference>
<feature type="binding site" evidence="13">
    <location>
        <position position="520"/>
    </location>
    <ligand>
        <name>Zn(2+)</name>
        <dbReference type="ChEBI" id="CHEBI:29105"/>
        <note>catalytic</note>
    </ligand>
</feature>
<keyword evidence="8 13" id="KW-0067">ATP-binding</keyword>
<dbReference type="HAMAP" id="MF_00184">
    <property type="entry name" value="Thr_tRNA_synth"/>
    <property type="match status" value="1"/>
</dbReference>
<dbReference type="InterPro" id="IPR006195">
    <property type="entry name" value="aa-tRNA-synth_II"/>
</dbReference>
<comment type="cofactor">
    <cofactor evidence="13">
        <name>Zn(2+)</name>
        <dbReference type="ChEBI" id="CHEBI:29105"/>
    </cofactor>
    <text evidence="13">Binds 1 zinc ion per subunit.</text>
</comment>
<dbReference type="InterPro" id="IPR002314">
    <property type="entry name" value="aa-tRNA-synt_IIb"/>
</dbReference>
<evidence type="ECO:0000313" key="17">
    <source>
        <dbReference type="EMBL" id="KRN29738.1"/>
    </source>
</evidence>
<evidence type="ECO:0000313" key="18">
    <source>
        <dbReference type="EMBL" id="KRN33733.1"/>
    </source>
</evidence>
<comment type="caution">
    <text evidence="17">The sequence shown here is derived from an EMBL/GenBank/DDBJ whole genome shotgun (WGS) entry which is preliminary data.</text>
</comment>
<dbReference type="AlphaFoldDB" id="A0A0R2FWS8"/>
<evidence type="ECO:0000259" key="15">
    <source>
        <dbReference type="PROSITE" id="PS50862"/>
    </source>
</evidence>
<keyword evidence="4 13" id="KW-0436">Ligase</keyword>
<evidence type="ECO:0000259" key="16">
    <source>
        <dbReference type="PROSITE" id="PS51880"/>
    </source>
</evidence>
<dbReference type="SMART" id="SM00863">
    <property type="entry name" value="tRNA_SAD"/>
    <property type="match status" value="1"/>
</dbReference>
<dbReference type="InterPro" id="IPR012676">
    <property type="entry name" value="TGS-like"/>
</dbReference>
<dbReference type="GO" id="GO:0004829">
    <property type="term" value="F:threonine-tRNA ligase activity"/>
    <property type="evidence" value="ECO:0007669"/>
    <property type="project" value="UniProtKB-UniRule"/>
</dbReference>
<name>A0A0R2FWS8_9LACO</name>
<dbReference type="Pfam" id="PF02824">
    <property type="entry name" value="TGS"/>
    <property type="match status" value="1"/>
</dbReference>
<dbReference type="PANTHER" id="PTHR11451">
    <property type="entry name" value="THREONINE-TRNA LIGASE"/>
    <property type="match status" value="1"/>
</dbReference>
<evidence type="ECO:0000313" key="20">
    <source>
        <dbReference type="Proteomes" id="UP000051751"/>
    </source>
</evidence>
<feature type="domain" description="Aminoacyl-transfer RNA synthetases class-II family profile" evidence="15">
    <location>
        <begin position="271"/>
        <end position="543"/>
    </location>
</feature>
<evidence type="ECO:0000256" key="13">
    <source>
        <dbReference type="HAMAP-Rule" id="MF_00184"/>
    </source>
</evidence>
<dbReference type="PANTHER" id="PTHR11451:SF56">
    <property type="entry name" value="THREONINE--TRNA LIGASE 1"/>
    <property type="match status" value="1"/>
</dbReference>
<dbReference type="EMBL" id="JQAZ01000001">
    <property type="protein sequence ID" value="KRN33733.1"/>
    <property type="molecule type" value="Genomic_DNA"/>
</dbReference>
<keyword evidence="2 13" id="KW-0963">Cytoplasm</keyword>
<dbReference type="CDD" id="cd00771">
    <property type="entry name" value="ThrRS_core"/>
    <property type="match status" value="1"/>
</dbReference>
<evidence type="ECO:0000256" key="5">
    <source>
        <dbReference type="ARBA" id="ARBA00022723"/>
    </source>
</evidence>
<comment type="similarity">
    <text evidence="1 13">Belongs to the class-II aminoacyl-tRNA synthetase family.</text>
</comment>
<dbReference type="OrthoDB" id="9802304at2"/>
<dbReference type="Gene3D" id="3.30.930.10">
    <property type="entry name" value="Bira Bifunctional Protein, Domain 2"/>
    <property type="match status" value="1"/>
</dbReference>
<evidence type="ECO:0000256" key="14">
    <source>
        <dbReference type="SAM" id="MobiDB-lite"/>
    </source>
</evidence>
<evidence type="ECO:0000256" key="9">
    <source>
        <dbReference type="ARBA" id="ARBA00022884"/>
    </source>
</evidence>
<dbReference type="CDD" id="cd00860">
    <property type="entry name" value="ThrRS_anticodon"/>
    <property type="match status" value="1"/>
</dbReference>
<dbReference type="NCBIfam" id="TIGR00418">
    <property type="entry name" value="thrS"/>
    <property type="match status" value="1"/>
</dbReference>
<organism evidence="17 20">
    <name type="scientific">Lactobacillus selangorensis</name>
    <dbReference type="NCBI Taxonomy" id="81857"/>
    <lineage>
        <taxon>Bacteria</taxon>
        <taxon>Bacillati</taxon>
        <taxon>Bacillota</taxon>
        <taxon>Bacilli</taxon>
        <taxon>Lactobacillales</taxon>
        <taxon>Lactobacillaceae</taxon>
        <taxon>Lactobacillus</taxon>
    </lineage>
</organism>
<keyword evidence="7 13" id="KW-0862">Zinc</keyword>
<dbReference type="SUPFAM" id="SSF55681">
    <property type="entry name" value="Class II aaRS and biotin synthetases"/>
    <property type="match status" value="1"/>
</dbReference>
<evidence type="ECO:0000256" key="10">
    <source>
        <dbReference type="ARBA" id="ARBA00022917"/>
    </source>
</evidence>
<keyword evidence="9 13" id="KW-0694">RNA-binding</keyword>
<dbReference type="PROSITE" id="PS51880">
    <property type="entry name" value="TGS"/>
    <property type="match status" value="1"/>
</dbReference>
<feature type="domain" description="TGS" evidence="16">
    <location>
        <begin position="1"/>
        <end position="64"/>
    </location>
</feature>
<keyword evidence="19" id="KW-1185">Reference proteome</keyword>
<gene>
    <name evidence="13" type="primary">thrS</name>
    <name evidence="17" type="ORF">IV38_GL000626</name>
    <name evidence="18" type="ORF">IV40_GL000041</name>
</gene>
<protein>
    <recommendedName>
        <fullName evidence="13">Threonine--tRNA ligase</fullName>
        <ecNumber evidence="13">6.1.1.3</ecNumber>
    </recommendedName>
    <alternativeName>
        <fullName evidence="13">Threonyl-tRNA synthetase</fullName>
        <shortName evidence="13">ThrRS</shortName>
    </alternativeName>
</protein>
<evidence type="ECO:0000256" key="4">
    <source>
        <dbReference type="ARBA" id="ARBA00022598"/>
    </source>
</evidence>
<keyword evidence="5 13" id="KW-0479">Metal-binding</keyword>
<dbReference type="GO" id="GO:0046872">
    <property type="term" value="F:metal ion binding"/>
    <property type="evidence" value="ECO:0007669"/>
    <property type="project" value="UniProtKB-KW"/>
</dbReference>
<comment type="caution">
    <text evidence="13">Lacks conserved residue(s) required for the propagation of feature annotation.</text>
</comment>
<evidence type="ECO:0000256" key="6">
    <source>
        <dbReference type="ARBA" id="ARBA00022741"/>
    </source>
</evidence>
<dbReference type="Gene3D" id="3.30.54.20">
    <property type="match status" value="1"/>
</dbReference>
<keyword evidence="3 13" id="KW-0820">tRNA-binding</keyword>
<keyword evidence="10 13" id="KW-0648">Protein biosynthesis</keyword>
<comment type="subunit">
    <text evidence="13">Homodimer.</text>
</comment>
<dbReference type="InterPro" id="IPR002320">
    <property type="entry name" value="Thr-tRNA-ligase_IIa"/>
</dbReference>
<dbReference type="SUPFAM" id="SSF81271">
    <property type="entry name" value="TGS-like"/>
    <property type="match status" value="1"/>
</dbReference>
<keyword evidence="11 13" id="KW-0030">Aminoacyl-tRNA synthetase</keyword>
<dbReference type="InterPro" id="IPR012675">
    <property type="entry name" value="Beta-grasp_dom_sf"/>
</dbReference>
<dbReference type="Proteomes" id="UP000051751">
    <property type="component" value="Unassembled WGS sequence"/>
</dbReference>
<dbReference type="CDD" id="cd01667">
    <property type="entry name" value="TGS_ThrRS"/>
    <property type="match status" value="1"/>
</dbReference>
<dbReference type="Gene3D" id="3.40.50.800">
    <property type="entry name" value="Anticodon-binding domain"/>
    <property type="match status" value="1"/>
</dbReference>
<dbReference type="InterPro" id="IPR018163">
    <property type="entry name" value="Thr/Ala-tRNA-synth_IIc_edit"/>
</dbReference>
<evidence type="ECO:0000256" key="8">
    <source>
        <dbReference type="ARBA" id="ARBA00022840"/>
    </source>
</evidence>
<dbReference type="InterPro" id="IPR045864">
    <property type="entry name" value="aa-tRNA-synth_II/BPL/LPL"/>
</dbReference>
<comment type="catalytic activity">
    <reaction evidence="12 13">
        <text>tRNA(Thr) + L-threonine + ATP = L-threonyl-tRNA(Thr) + AMP + diphosphate + H(+)</text>
        <dbReference type="Rhea" id="RHEA:24624"/>
        <dbReference type="Rhea" id="RHEA-COMP:9670"/>
        <dbReference type="Rhea" id="RHEA-COMP:9704"/>
        <dbReference type="ChEBI" id="CHEBI:15378"/>
        <dbReference type="ChEBI" id="CHEBI:30616"/>
        <dbReference type="ChEBI" id="CHEBI:33019"/>
        <dbReference type="ChEBI" id="CHEBI:57926"/>
        <dbReference type="ChEBI" id="CHEBI:78442"/>
        <dbReference type="ChEBI" id="CHEBI:78534"/>
        <dbReference type="ChEBI" id="CHEBI:456215"/>
        <dbReference type="EC" id="6.1.1.3"/>
    </reaction>
</comment>
<comment type="subcellular location">
    <subcellularLocation>
        <location evidence="13">Cytoplasm</location>
    </subcellularLocation>
</comment>
<dbReference type="PRINTS" id="PR01047">
    <property type="entry name" value="TRNASYNTHTHR"/>
</dbReference>
<dbReference type="GO" id="GO:0005737">
    <property type="term" value="C:cytoplasm"/>
    <property type="evidence" value="ECO:0007669"/>
    <property type="project" value="UniProtKB-SubCell"/>
</dbReference>
<evidence type="ECO:0000256" key="7">
    <source>
        <dbReference type="ARBA" id="ARBA00022833"/>
    </source>
</evidence>
<dbReference type="Pfam" id="PF03129">
    <property type="entry name" value="HGTP_anticodon"/>
    <property type="match status" value="1"/>
</dbReference>
<dbReference type="InterPro" id="IPR036621">
    <property type="entry name" value="Anticodon-bd_dom_sf"/>
</dbReference>
<dbReference type="Gene3D" id="3.10.20.30">
    <property type="match status" value="1"/>
</dbReference>